<evidence type="ECO:0000313" key="3">
    <source>
        <dbReference type="Proteomes" id="UP000619545"/>
    </source>
</evidence>
<accession>A0A832TIH0</accession>
<sequence length="452" mass="50274">MIHPSRLFVKLSASPRVDGEIVACGTKYDPITEEEREIVETLNSMYMLLTRFEGYPLPAPQVISNELGEVAEELRREGFGLTKIEQFKYDDPEVALVSKIVLDETRYVYCTYRNENDLQSLAHECQCTVLECGGGEATVEAPSKFHALRFAVQVPLRLHGSAAIGLTQAAATERFAKAERHADSEFAAFSKIGAEWIIHRGGDPLPPPRRTNTAPDRILYLDIVGSSELVRERGRRYLEGIMSRVIDVINEEEGVVLDHRRGGDDVIARFPTKSRALRAAIKIVGRLTEDDVKIKIGIGDSRGRAAENAVTVRERVDYDCSYIAFRFGPYLVAYVEPPDYAVRIFGRIPSESVRAVGASAIVGSLTALHPYLALPFFVYFPIAAAHRNRDSASVAVVWFLIWVLVTLSAAWFGLYVREHYLPRPLVLEMNALFSQLMNLAKTMAARAGAGTP</sequence>
<evidence type="ECO:0000313" key="2">
    <source>
        <dbReference type="EMBL" id="HII70753.1"/>
    </source>
</evidence>
<evidence type="ECO:0000256" key="1">
    <source>
        <dbReference type="SAM" id="Phobius"/>
    </source>
</evidence>
<proteinExistence type="predicted"/>
<reference evidence="2" key="1">
    <citation type="journal article" date="2020" name="bioRxiv">
        <title>A rank-normalized archaeal taxonomy based on genome phylogeny resolves widespread incomplete and uneven classifications.</title>
        <authorList>
            <person name="Rinke C."/>
            <person name="Chuvochina M."/>
            <person name="Mussig A.J."/>
            <person name="Chaumeil P.-A."/>
            <person name="Waite D.W."/>
            <person name="Whitman W.B."/>
            <person name="Parks D.H."/>
            <person name="Hugenholtz P."/>
        </authorList>
    </citation>
    <scope>NUCLEOTIDE SEQUENCE</scope>
    <source>
        <strain evidence="2">UBA8853</strain>
    </source>
</reference>
<keyword evidence="1" id="KW-0472">Membrane</keyword>
<dbReference type="Gene3D" id="3.30.70.1230">
    <property type="entry name" value="Nucleotide cyclase"/>
    <property type="match status" value="1"/>
</dbReference>
<dbReference type="InterPro" id="IPR029787">
    <property type="entry name" value="Nucleotide_cyclase"/>
</dbReference>
<dbReference type="GeneID" id="1477410"/>
<comment type="caution">
    <text evidence="2">The sequence shown here is derived from an EMBL/GenBank/DDBJ whole genome shotgun (WGS) entry which is preliminary data.</text>
</comment>
<dbReference type="EMBL" id="DUJS01000004">
    <property type="protein sequence ID" value="HII70753.1"/>
    <property type="molecule type" value="Genomic_DNA"/>
</dbReference>
<dbReference type="RefSeq" id="WP_011018479.1">
    <property type="nucleotide sequence ID" value="NZ_DUJS01000004.1"/>
</dbReference>
<keyword evidence="1" id="KW-0812">Transmembrane</keyword>
<dbReference type="AlphaFoldDB" id="A0A832TIH0"/>
<organism evidence="2 3">
    <name type="scientific">Methanopyrus kandleri</name>
    <dbReference type="NCBI Taxonomy" id="2320"/>
    <lineage>
        <taxon>Archaea</taxon>
        <taxon>Methanobacteriati</taxon>
        <taxon>Methanobacteriota</taxon>
        <taxon>Methanomada group</taxon>
        <taxon>Methanopyri</taxon>
        <taxon>Methanopyrales</taxon>
        <taxon>Methanopyraceae</taxon>
        <taxon>Methanopyrus</taxon>
    </lineage>
</organism>
<feature type="transmembrane region" description="Helical" evidence="1">
    <location>
        <begin position="355"/>
        <end position="380"/>
    </location>
</feature>
<dbReference type="OMA" id="KFIEIKP"/>
<dbReference type="SUPFAM" id="SSF55073">
    <property type="entry name" value="Nucleotide cyclase"/>
    <property type="match status" value="1"/>
</dbReference>
<dbReference type="Proteomes" id="UP000619545">
    <property type="component" value="Unassembled WGS sequence"/>
</dbReference>
<feature type="transmembrane region" description="Helical" evidence="1">
    <location>
        <begin position="392"/>
        <end position="414"/>
    </location>
</feature>
<gene>
    <name evidence="2" type="ORF">HA336_05920</name>
</gene>
<keyword evidence="1" id="KW-1133">Transmembrane helix</keyword>
<name>A0A832TIH0_9EURY</name>
<protein>
    <submittedName>
        <fullName evidence="2">Uncharacterized protein</fullName>
    </submittedName>
</protein>